<evidence type="ECO:0000313" key="1">
    <source>
        <dbReference type="EMBL" id="SUB77365.1"/>
    </source>
</evidence>
<sequence>MSMNKITGAFILFLLLGSLSDNKKMNIVEEKRELTVAEFLKADTVPVNRQENRFIPEKRPSLLFLIQQ</sequence>
<dbReference type="EMBL" id="UGTI01000001">
    <property type="protein sequence ID" value="SUB77365.1"/>
    <property type="molecule type" value="Genomic_DNA"/>
</dbReference>
<reference evidence="1 2" key="1">
    <citation type="submission" date="2018-06" db="EMBL/GenBank/DDBJ databases">
        <authorList>
            <consortium name="Pathogen Informatics"/>
            <person name="Doyle S."/>
        </authorList>
    </citation>
    <scope>NUCLEOTIDE SEQUENCE [LARGE SCALE GENOMIC DNA]</scope>
    <source>
        <strain evidence="1 2">NCTC13100</strain>
    </source>
</reference>
<gene>
    <name evidence="1" type="ORF">NCTC13100_00486</name>
</gene>
<name>A0A379DI17_9PORP</name>
<proteinExistence type="predicted"/>
<organism evidence="1 2">
    <name type="scientific">Porphyromonas macacae</name>
    <dbReference type="NCBI Taxonomy" id="28115"/>
    <lineage>
        <taxon>Bacteria</taxon>
        <taxon>Pseudomonadati</taxon>
        <taxon>Bacteroidota</taxon>
        <taxon>Bacteroidia</taxon>
        <taxon>Bacteroidales</taxon>
        <taxon>Porphyromonadaceae</taxon>
        <taxon>Porphyromonas</taxon>
    </lineage>
</organism>
<evidence type="ECO:0000313" key="2">
    <source>
        <dbReference type="Proteomes" id="UP000254263"/>
    </source>
</evidence>
<protein>
    <submittedName>
        <fullName evidence="1">Uncharacterized protein</fullName>
    </submittedName>
</protein>
<accession>A0A379DI17</accession>
<dbReference type="AlphaFoldDB" id="A0A379DI17"/>
<dbReference type="Proteomes" id="UP000254263">
    <property type="component" value="Unassembled WGS sequence"/>
</dbReference>